<name>A0AAV6ZQL8_ENGPU</name>
<dbReference type="InterPro" id="IPR015943">
    <property type="entry name" value="WD40/YVTN_repeat-like_dom_sf"/>
</dbReference>
<dbReference type="GO" id="GO:0032040">
    <property type="term" value="C:small-subunit processome"/>
    <property type="evidence" value="ECO:0007669"/>
    <property type="project" value="TreeGrafter"/>
</dbReference>
<comment type="caution">
    <text evidence="6">The sequence shown here is derived from an EMBL/GenBank/DDBJ whole genome shotgun (WGS) entry which is preliminary data.</text>
</comment>
<sequence>MDDGSIYGTSLAVSKDGRYVSCGSSSGVVNVYNSEDCLQSTSPKPMKSIMNLITSASSQVFNPLTEMMAIASDKMDEAVKLYLQTFQHKAVGKAFTCPKPWISLLTAATFP</sequence>
<evidence type="ECO:0000256" key="4">
    <source>
        <dbReference type="ARBA" id="ARBA00022737"/>
    </source>
</evidence>
<dbReference type="GO" id="GO:0034388">
    <property type="term" value="C:Pwp2p-containing subcomplex of 90S preribosome"/>
    <property type="evidence" value="ECO:0007669"/>
    <property type="project" value="TreeGrafter"/>
</dbReference>
<dbReference type="InterPro" id="IPR045161">
    <property type="entry name" value="Utp18"/>
</dbReference>
<evidence type="ECO:0000256" key="2">
    <source>
        <dbReference type="ARBA" id="ARBA00022552"/>
    </source>
</evidence>
<dbReference type="InterPro" id="IPR036322">
    <property type="entry name" value="WD40_repeat_dom_sf"/>
</dbReference>
<dbReference type="Gene3D" id="2.130.10.10">
    <property type="entry name" value="YVTN repeat-like/Quinoprotein amine dehydrogenase"/>
    <property type="match status" value="1"/>
</dbReference>
<accession>A0AAV6ZQL8</accession>
<evidence type="ECO:0000256" key="1">
    <source>
        <dbReference type="ARBA" id="ARBA00004604"/>
    </source>
</evidence>
<dbReference type="PANTHER" id="PTHR18359:SF0">
    <property type="entry name" value="U3 SMALL NUCLEOLAR RNA-ASSOCIATED PROTEIN 18 HOMOLOG"/>
    <property type="match status" value="1"/>
</dbReference>
<dbReference type="Proteomes" id="UP000824782">
    <property type="component" value="Unassembled WGS sequence"/>
</dbReference>
<dbReference type="SUPFAM" id="SSF50978">
    <property type="entry name" value="WD40 repeat-like"/>
    <property type="match status" value="1"/>
</dbReference>
<evidence type="ECO:0000256" key="5">
    <source>
        <dbReference type="ARBA" id="ARBA00023242"/>
    </source>
</evidence>
<dbReference type="EMBL" id="WNYA01000161">
    <property type="protein sequence ID" value="KAG8549600.1"/>
    <property type="molecule type" value="Genomic_DNA"/>
</dbReference>
<evidence type="ECO:0000256" key="3">
    <source>
        <dbReference type="ARBA" id="ARBA00022574"/>
    </source>
</evidence>
<keyword evidence="5" id="KW-0539">Nucleus</keyword>
<protein>
    <submittedName>
        <fullName evidence="6">Uncharacterized protein</fullName>
    </submittedName>
</protein>
<organism evidence="6 7">
    <name type="scientific">Engystomops pustulosus</name>
    <name type="common">Tungara frog</name>
    <name type="synonym">Physalaemus pustulosus</name>
    <dbReference type="NCBI Taxonomy" id="76066"/>
    <lineage>
        <taxon>Eukaryota</taxon>
        <taxon>Metazoa</taxon>
        <taxon>Chordata</taxon>
        <taxon>Craniata</taxon>
        <taxon>Vertebrata</taxon>
        <taxon>Euteleostomi</taxon>
        <taxon>Amphibia</taxon>
        <taxon>Batrachia</taxon>
        <taxon>Anura</taxon>
        <taxon>Neobatrachia</taxon>
        <taxon>Hyloidea</taxon>
        <taxon>Leptodactylidae</taxon>
        <taxon>Leiuperinae</taxon>
        <taxon>Engystomops</taxon>
    </lineage>
</organism>
<dbReference type="PANTHER" id="PTHR18359">
    <property type="entry name" value="WD-REPEAT PROTEIN-RELATED"/>
    <property type="match status" value="1"/>
</dbReference>
<evidence type="ECO:0000313" key="7">
    <source>
        <dbReference type="Proteomes" id="UP000824782"/>
    </source>
</evidence>
<comment type="subcellular location">
    <subcellularLocation>
        <location evidence="1">Nucleus</location>
        <location evidence="1">Nucleolus</location>
    </subcellularLocation>
</comment>
<proteinExistence type="predicted"/>
<evidence type="ECO:0000313" key="6">
    <source>
        <dbReference type="EMBL" id="KAG8549600.1"/>
    </source>
</evidence>
<dbReference type="GO" id="GO:0006364">
    <property type="term" value="P:rRNA processing"/>
    <property type="evidence" value="ECO:0007669"/>
    <property type="project" value="UniProtKB-KW"/>
</dbReference>
<keyword evidence="2" id="KW-0698">rRNA processing</keyword>
<keyword evidence="3" id="KW-0853">WD repeat</keyword>
<gene>
    <name evidence="6" type="ORF">GDO81_020563</name>
</gene>
<reference evidence="6" key="1">
    <citation type="thesis" date="2020" institute="ProQuest LLC" country="789 East Eisenhower Parkway, Ann Arbor, MI, USA">
        <title>Comparative Genomics and Chromosome Evolution.</title>
        <authorList>
            <person name="Mudd A.B."/>
        </authorList>
    </citation>
    <scope>NUCLEOTIDE SEQUENCE</scope>
    <source>
        <strain evidence="6">237g6f4</strain>
        <tissue evidence="6">Blood</tissue>
    </source>
</reference>
<keyword evidence="7" id="KW-1185">Reference proteome</keyword>
<dbReference type="AlphaFoldDB" id="A0AAV6ZQL8"/>
<keyword evidence="4" id="KW-0677">Repeat</keyword>